<evidence type="ECO:0000313" key="2">
    <source>
        <dbReference type="RefSeq" id="XP_028350746.2"/>
    </source>
</evidence>
<proteinExistence type="predicted"/>
<sequence length="282" mass="32009">MAQETENHDPIGSILIQVHEELYQLKEKLTKFPLEEKGETLDIQNLETAIKRTEMGLKIHIEKYLNVVHQRVLTTPIDDNLYSSRASKWLLPAVIDQKSFIFPLESEGKLWQPPRQHSSFPHAFPRVKRKTGLNIKIMQDPENIHHRAAVNATYGISLPYINQRKECVKAQKLIKGSTISNLTVLPASHHTNPYFTPVPVLQVDASKGILSMIEQGLIPPTARITFQNPPITPRAAPVHSFDEAHKILPTVQGFPTPRPWTSSIPFPVRRRRVAGHESDNTF</sequence>
<reference evidence="2" key="1">
    <citation type="submission" date="2025-08" db="UniProtKB">
        <authorList>
            <consortium name="RefSeq"/>
        </authorList>
    </citation>
    <scope>IDENTIFICATION</scope>
    <source>
        <tissue evidence="2">Muscle</tissue>
    </source>
</reference>
<protein>
    <submittedName>
        <fullName evidence="2">IQ domain-containing protein H isoform X2</fullName>
    </submittedName>
</protein>
<dbReference type="RefSeq" id="XP_028350746.2">
    <property type="nucleotide sequence ID" value="XM_028494945.2"/>
</dbReference>
<gene>
    <name evidence="2" type="primary">IQCH</name>
</gene>
<dbReference type="InterPro" id="IPR038752">
    <property type="entry name" value="IQCH"/>
</dbReference>
<dbReference type="PANTHER" id="PTHR14465:SF0">
    <property type="entry name" value="IQ DOMAIN-CONTAINING PROTEIN H"/>
    <property type="match status" value="1"/>
</dbReference>
<name>A0A455C478_PHYMC</name>
<dbReference type="CTD" id="64799"/>
<dbReference type="AlphaFoldDB" id="A0A455C478"/>
<evidence type="ECO:0000313" key="1">
    <source>
        <dbReference type="Proteomes" id="UP000248484"/>
    </source>
</evidence>
<dbReference type="PANTHER" id="PTHR14465">
    <property type="entry name" value="IQ DOMAIN-CONTAINING PROTEIN H"/>
    <property type="match status" value="1"/>
</dbReference>
<dbReference type="GeneID" id="102994797"/>
<dbReference type="Proteomes" id="UP000248484">
    <property type="component" value="Chromosome 11"/>
</dbReference>
<accession>A0A455C478</accession>
<keyword evidence="1" id="KW-1185">Reference proteome</keyword>
<organism evidence="1 2">
    <name type="scientific">Physeter macrocephalus</name>
    <name type="common">Sperm whale</name>
    <name type="synonym">Physeter catodon</name>
    <dbReference type="NCBI Taxonomy" id="9755"/>
    <lineage>
        <taxon>Eukaryota</taxon>
        <taxon>Metazoa</taxon>
        <taxon>Chordata</taxon>
        <taxon>Craniata</taxon>
        <taxon>Vertebrata</taxon>
        <taxon>Euteleostomi</taxon>
        <taxon>Mammalia</taxon>
        <taxon>Eutheria</taxon>
        <taxon>Laurasiatheria</taxon>
        <taxon>Artiodactyla</taxon>
        <taxon>Whippomorpha</taxon>
        <taxon>Cetacea</taxon>
        <taxon>Odontoceti</taxon>
        <taxon>Physeteridae</taxon>
        <taxon>Physeter</taxon>
    </lineage>
</organism>